<evidence type="ECO:0000313" key="1">
    <source>
        <dbReference type="EMBL" id="PHT75677.1"/>
    </source>
</evidence>
<organism evidence="1 2">
    <name type="scientific">Capsicum annuum</name>
    <name type="common">Capsicum pepper</name>
    <dbReference type="NCBI Taxonomy" id="4072"/>
    <lineage>
        <taxon>Eukaryota</taxon>
        <taxon>Viridiplantae</taxon>
        <taxon>Streptophyta</taxon>
        <taxon>Embryophyta</taxon>
        <taxon>Tracheophyta</taxon>
        <taxon>Spermatophyta</taxon>
        <taxon>Magnoliopsida</taxon>
        <taxon>eudicotyledons</taxon>
        <taxon>Gunneridae</taxon>
        <taxon>Pentapetalae</taxon>
        <taxon>asterids</taxon>
        <taxon>lamiids</taxon>
        <taxon>Solanales</taxon>
        <taxon>Solanaceae</taxon>
        <taxon>Solanoideae</taxon>
        <taxon>Capsiceae</taxon>
        <taxon>Capsicum</taxon>
    </lineage>
</organism>
<comment type="caution">
    <text evidence="1">The sequence shown here is derived from an EMBL/GenBank/DDBJ whole genome shotgun (WGS) entry which is preliminary data.</text>
</comment>
<proteinExistence type="predicted"/>
<protein>
    <submittedName>
        <fullName evidence="1">Uncharacterized protein</fullName>
    </submittedName>
</protein>
<accession>A0A2G2Z0Y3</accession>
<dbReference type="Gramene" id="PHT75677">
    <property type="protein sequence ID" value="PHT75677"/>
    <property type="gene ID" value="T459_19199"/>
</dbReference>
<dbReference type="STRING" id="4072.A0A2G2Z0Y3"/>
<name>A0A2G2Z0Y3_CAPAN</name>
<dbReference type="AlphaFoldDB" id="A0A2G2Z0Y3"/>
<sequence>MQRDRSLQQQNADAYDCSNFVDLDWLSSSGNSCEEEFLDRSLFMNSPIGGPSSENVVSDIVGERTPVSSEGGCSMNVGISVTSQVRILPLSNLFIFMLNHSK</sequence>
<reference evidence="1 2" key="1">
    <citation type="journal article" date="2014" name="Nat. Genet.">
        <title>Genome sequence of the hot pepper provides insights into the evolution of pungency in Capsicum species.</title>
        <authorList>
            <person name="Kim S."/>
            <person name="Park M."/>
            <person name="Yeom S.I."/>
            <person name="Kim Y.M."/>
            <person name="Lee J.M."/>
            <person name="Lee H.A."/>
            <person name="Seo E."/>
            <person name="Choi J."/>
            <person name="Cheong K."/>
            <person name="Kim K.T."/>
            <person name="Jung K."/>
            <person name="Lee G.W."/>
            <person name="Oh S.K."/>
            <person name="Bae C."/>
            <person name="Kim S.B."/>
            <person name="Lee H.Y."/>
            <person name="Kim S.Y."/>
            <person name="Kim M.S."/>
            <person name="Kang B.C."/>
            <person name="Jo Y.D."/>
            <person name="Yang H.B."/>
            <person name="Jeong H.J."/>
            <person name="Kang W.H."/>
            <person name="Kwon J.K."/>
            <person name="Shin C."/>
            <person name="Lim J.Y."/>
            <person name="Park J.H."/>
            <person name="Huh J.H."/>
            <person name="Kim J.S."/>
            <person name="Kim B.D."/>
            <person name="Cohen O."/>
            <person name="Paran I."/>
            <person name="Suh M.C."/>
            <person name="Lee S.B."/>
            <person name="Kim Y.K."/>
            <person name="Shin Y."/>
            <person name="Noh S.J."/>
            <person name="Park J."/>
            <person name="Seo Y.S."/>
            <person name="Kwon S.Y."/>
            <person name="Kim H.A."/>
            <person name="Park J.M."/>
            <person name="Kim H.J."/>
            <person name="Choi S.B."/>
            <person name="Bosland P.W."/>
            <person name="Reeves G."/>
            <person name="Jo S.H."/>
            <person name="Lee B.W."/>
            <person name="Cho H.T."/>
            <person name="Choi H.S."/>
            <person name="Lee M.S."/>
            <person name="Yu Y."/>
            <person name="Do Choi Y."/>
            <person name="Park B.S."/>
            <person name="van Deynze A."/>
            <person name="Ashrafi H."/>
            <person name="Hill T."/>
            <person name="Kim W.T."/>
            <person name="Pai H.S."/>
            <person name="Ahn H.K."/>
            <person name="Yeam I."/>
            <person name="Giovannoni J.J."/>
            <person name="Rose J.K."/>
            <person name="Sorensen I."/>
            <person name="Lee S.J."/>
            <person name="Kim R.W."/>
            <person name="Choi I.Y."/>
            <person name="Choi B.S."/>
            <person name="Lim J.S."/>
            <person name="Lee Y.H."/>
            <person name="Choi D."/>
        </authorList>
    </citation>
    <scope>NUCLEOTIDE SEQUENCE [LARGE SCALE GENOMIC DNA]</scope>
    <source>
        <strain evidence="2">cv. CM334</strain>
    </source>
</reference>
<dbReference type="EMBL" id="AYRZ02000007">
    <property type="protein sequence ID" value="PHT75677.1"/>
    <property type="molecule type" value="Genomic_DNA"/>
</dbReference>
<evidence type="ECO:0000313" key="2">
    <source>
        <dbReference type="Proteomes" id="UP000222542"/>
    </source>
</evidence>
<dbReference type="Proteomes" id="UP000222542">
    <property type="component" value="Unassembled WGS sequence"/>
</dbReference>
<keyword evidence="2" id="KW-1185">Reference proteome</keyword>
<reference evidence="1 2" key="2">
    <citation type="journal article" date="2017" name="Genome Biol.">
        <title>New reference genome sequences of hot pepper reveal the massive evolution of plant disease-resistance genes by retroduplication.</title>
        <authorList>
            <person name="Kim S."/>
            <person name="Park J."/>
            <person name="Yeom S.I."/>
            <person name="Kim Y.M."/>
            <person name="Seo E."/>
            <person name="Kim K.T."/>
            <person name="Kim M.S."/>
            <person name="Lee J.M."/>
            <person name="Cheong K."/>
            <person name="Shin H.S."/>
            <person name="Kim S.B."/>
            <person name="Han K."/>
            <person name="Lee J."/>
            <person name="Park M."/>
            <person name="Lee H.A."/>
            <person name="Lee H.Y."/>
            <person name="Lee Y."/>
            <person name="Oh S."/>
            <person name="Lee J.H."/>
            <person name="Choi E."/>
            <person name="Choi E."/>
            <person name="Lee S.E."/>
            <person name="Jeon J."/>
            <person name="Kim H."/>
            <person name="Choi G."/>
            <person name="Song H."/>
            <person name="Lee J."/>
            <person name="Lee S.C."/>
            <person name="Kwon J.K."/>
            <person name="Lee H.Y."/>
            <person name="Koo N."/>
            <person name="Hong Y."/>
            <person name="Kim R.W."/>
            <person name="Kang W.H."/>
            <person name="Huh J.H."/>
            <person name="Kang B.C."/>
            <person name="Yang T.J."/>
            <person name="Lee Y.H."/>
            <person name="Bennetzen J.L."/>
            <person name="Choi D."/>
        </authorList>
    </citation>
    <scope>NUCLEOTIDE SEQUENCE [LARGE SCALE GENOMIC DNA]</scope>
    <source>
        <strain evidence="2">cv. CM334</strain>
    </source>
</reference>
<gene>
    <name evidence="1" type="ORF">T459_19199</name>
</gene>